<evidence type="ECO:0000256" key="14">
    <source>
        <dbReference type="ARBA" id="ARBA00032370"/>
    </source>
</evidence>
<proteinExistence type="inferred from homology"/>
<evidence type="ECO:0000256" key="20">
    <source>
        <dbReference type="ARBA" id="ARBA00049902"/>
    </source>
</evidence>
<evidence type="ECO:0000256" key="8">
    <source>
        <dbReference type="ARBA" id="ARBA00022960"/>
    </source>
</evidence>
<dbReference type="PANTHER" id="PTHR30474:SF2">
    <property type="entry name" value="PEPTIDOGLYCAN GLYCOSYLTRANSFERASE FTSW-RELATED"/>
    <property type="match status" value="1"/>
</dbReference>
<keyword evidence="11 22" id="KW-0472">Membrane</keyword>
<evidence type="ECO:0000256" key="1">
    <source>
        <dbReference type="ARBA" id="ARBA00004651"/>
    </source>
</evidence>
<evidence type="ECO:0000256" key="6">
    <source>
        <dbReference type="ARBA" id="ARBA00022679"/>
    </source>
</evidence>
<feature type="transmembrane region" description="Helical" evidence="22">
    <location>
        <begin position="286"/>
        <end position="312"/>
    </location>
</feature>
<keyword evidence="7 22" id="KW-0812">Transmembrane</keyword>
<sequence length="419" mass="45897">MKDKKPERRRGTPDFQLLILTLLLVGFGVVMIYSSSYSVALMNDGMNNDPFYLTKRQAAFAVLGTFVMFVAMNIRMEKYKKLFKPMFIFTIILLILVLFAGRLNGARSWFNAGAFGIQPTEFAKITIILYLSALIAKKGEKFRDLKTGFLPVTVIVGFVAGLVMLQPDLGSCLILVATSGLIIYAGGASLKHITGSLLLLVVAASIVFGVGSLLDSISADSNAVTDKKDYRVGRVEAFLDPKKDPQGSGYNLLQSLRAIGDGGVAGTGFGQGIMKLHYLPNSFNDFIFSVIGEEFGFIGTGLFLLLYLYFIWRGVLIALRCQDPFGTLVGTGIMGLIAIQAFINIGGVTQTIPMTGVTLPFISYGGSSLLVMMLSMGIMLSISRENSRQVIQERTKEVAIRTSAPTRFENRRMNRFRQN</sequence>
<keyword evidence="13" id="KW-0961">Cell wall biogenesis/degradation</keyword>
<keyword evidence="4" id="KW-0132">Cell division</keyword>
<evidence type="ECO:0000313" key="23">
    <source>
        <dbReference type="EMBL" id="MFB5680324.1"/>
    </source>
</evidence>
<keyword evidence="10 22" id="KW-1133">Transmembrane helix</keyword>
<evidence type="ECO:0000256" key="15">
    <source>
        <dbReference type="ARBA" id="ARBA00033270"/>
    </source>
</evidence>
<evidence type="ECO:0000256" key="7">
    <source>
        <dbReference type="ARBA" id="ARBA00022692"/>
    </source>
</evidence>
<evidence type="ECO:0000256" key="3">
    <source>
        <dbReference type="ARBA" id="ARBA00022475"/>
    </source>
</evidence>
<dbReference type="PANTHER" id="PTHR30474">
    <property type="entry name" value="CELL CYCLE PROTEIN"/>
    <property type="match status" value="1"/>
</dbReference>
<feature type="transmembrane region" description="Helical" evidence="22">
    <location>
        <begin position="115"/>
        <end position="136"/>
    </location>
</feature>
<feature type="transmembrane region" description="Helical" evidence="22">
    <location>
        <begin position="324"/>
        <end position="349"/>
    </location>
</feature>
<evidence type="ECO:0000256" key="2">
    <source>
        <dbReference type="ARBA" id="ARBA00004752"/>
    </source>
</evidence>
<evidence type="ECO:0000256" key="18">
    <source>
        <dbReference type="ARBA" id="ARBA00041418"/>
    </source>
</evidence>
<evidence type="ECO:0000256" key="17">
    <source>
        <dbReference type="ARBA" id="ARBA00041185"/>
    </source>
</evidence>
<dbReference type="Proteomes" id="UP001580407">
    <property type="component" value="Unassembled WGS sequence"/>
</dbReference>
<name>A0ABV5B3S2_9BACL</name>
<comment type="subcellular location">
    <subcellularLocation>
        <location evidence="1">Cell membrane</location>
        <topology evidence="1">Multi-pass membrane protein</topology>
    </subcellularLocation>
</comment>
<evidence type="ECO:0000256" key="16">
    <source>
        <dbReference type="ARBA" id="ARBA00038053"/>
    </source>
</evidence>
<organism evidence="23 24">
    <name type="scientific">Paenibacillus terreus</name>
    <dbReference type="NCBI Taxonomy" id="1387834"/>
    <lineage>
        <taxon>Bacteria</taxon>
        <taxon>Bacillati</taxon>
        <taxon>Bacillota</taxon>
        <taxon>Bacilli</taxon>
        <taxon>Bacillales</taxon>
        <taxon>Paenibacillaceae</taxon>
        <taxon>Paenibacillus</taxon>
    </lineage>
</organism>
<evidence type="ECO:0000256" key="5">
    <source>
        <dbReference type="ARBA" id="ARBA00022676"/>
    </source>
</evidence>
<evidence type="ECO:0000256" key="9">
    <source>
        <dbReference type="ARBA" id="ARBA00022984"/>
    </source>
</evidence>
<feature type="transmembrane region" description="Helical" evidence="22">
    <location>
        <begin position="361"/>
        <end position="382"/>
    </location>
</feature>
<feature type="transmembrane region" description="Helical" evidence="22">
    <location>
        <begin position="57"/>
        <end position="74"/>
    </location>
</feature>
<feature type="transmembrane region" description="Helical" evidence="22">
    <location>
        <begin position="173"/>
        <end position="190"/>
    </location>
</feature>
<reference evidence="23 24" key="1">
    <citation type="submission" date="2024-09" db="EMBL/GenBank/DDBJ databases">
        <authorList>
            <person name="Ruan L."/>
        </authorList>
    </citation>
    <scope>NUCLEOTIDE SEQUENCE [LARGE SCALE GENOMIC DNA]</scope>
    <source>
        <strain evidence="23 24">D33</strain>
    </source>
</reference>
<dbReference type="EMBL" id="JBHILM010000004">
    <property type="protein sequence ID" value="MFB5680324.1"/>
    <property type="molecule type" value="Genomic_DNA"/>
</dbReference>
<accession>A0ABV5B3S2</accession>
<evidence type="ECO:0000256" key="11">
    <source>
        <dbReference type="ARBA" id="ARBA00023136"/>
    </source>
</evidence>
<feature type="transmembrane region" description="Helical" evidence="22">
    <location>
        <begin position="86"/>
        <end position="103"/>
    </location>
</feature>
<feature type="transmembrane region" description="Helical" evidence="22">
    <location>
        <begin position="148"/>
        <end position="167"/>
    </location>
</feature>
<protein>
    <recommendedName>
        <fullName evidence="17">Probable peptidoglycan glycosyltransferase FtsW</fullName>
        <ecNumber evidence="19">2.4.99.28</ecNumber>
    </recommendedName>
    <alternativeName>
        <fullName evidence="18">Cell division protein FtsW</fullName>
    </alternativeName>
    <alternativeName>
        <fullName evidence="15">Cell wall polymerase</fullName>
    </alternativeName>
    <alternativeName>
        <fullName evidence="14">Peptidoglycan polymerase</fullName>
    </alternativeName>
</protein>
<dbReference type="Pfam" id="PF01098">
    <property type="entry name" value="FTSW_RODA_SPOVE"/>
    <property type="match status" value="1"/>
</dbReference>
<evidence type="ECO:0000256" key="21">
    <source>
        <dbReference type="ARBA" id="ARBA00049966"/>
    </source>
</evidence>
<keyword evidence="9" id="KW-0573">Peptidoglycan synthesis</keyword>
<comment type="pathway">
    <text evidence="2">Cell wall biogenesis; peptidoglycan biosynthesis.</text>
</comment>
<keyword evidence="12" id="KW-0131">Cell cycle</keyword>
<evidence type="ECO:0000256" key="12">
    <source>
        <dbReference type="ARBA" id="ARBA00023306"/>
    </source>
</evidence>
<evidence type="ECO:0000313" key="24">
    <source>
        <dbReference type="Proteomes" id="UP001580407"/>
    </source>
</evidence>
<evidence type="ECO:0000256" key="4">
    <source>
        <dbReference type="ARBA" id="ARBA00022618"/>
    </source>
</evidence>
<comment type="similarity">
    <text evidence="16">Belongs to the SEDS family. FtsW subfamily.</text>
</comment>
<evidence type="ECO:0000256" key="10">
    <source>
        <dbReference type="ARBA" id="ARBA00022989"/>
    </source>
</evidence>
<evidence type="ECO:0000256" key="22">
    <source>
        <dbReference type="SAM" id="Phobius"/>
    </source>
</evidence>
<keyword evidence="8" id="KW-0133">Cell shape</keyword>
<comment type="catalytic activity">
    <reaction evidence="20">
        <text>[GlcNAc-(1-&gt;4)-Mur2Ac(oyl-L-Ala-gamma-D-Glu-L-Lys-D-Ala-D-Ala)](n)-di-trans,octa-cis-undecaprenyl diphosphate + beta-D-GlcNAc-(1-&gt;4)-Mur2Ac(oyl-L-Ala-gamma-D-Glu-L-Lys-D-Ala-D-Ala)-di-trans,octa-cis-undecaprenyl diphosphate = [GlcNAc-(1-&gt;4)-Mur2Ac(oyl-L-Ala-gamma-D-Glu-L-Lys-D-Ala-D-Ala)](n+1)-di-trans,octa-cis-undecaprenyl diphosphate + di-trans,octa-cis-undecaprenyl diphosphate + H(+)</text>
        <dbReference type="Rhea" id="RHEA:23708"/>
        <dbReference type="Rhea" id="RHEA-COMP:9602"/>
        <dbReference type="Rhea" id="RHEA-COMP:9603"/>
        <dbReference type="ChEBI" id="CHEBI:15378"/>
        <dbReference type="ChEBI" id="CHEBI:58405"/>
        <dbReference type="ChEBI" id="CHEBI:60033"/>
        <dbReference type="ChEBI" id="CHEBI:78435"/>
        <dbReference type="EC" id="2.4.99.28"/>
    </reaction>
</comment>
<evidence type="ECO:0000256" key="19">
    <source>
        <dbReference type="ARBA" id="ARBA00044770"/>
    </source>
</evidence>
<keyword evidence="5" id="KW-0328">Glycosyltransferase</keyword>
<dbReference type="EC" id="2.4.99.28" evidence="19"/>
<dbReference type="RefSeq" id="WP_375524133.1">
    <property type="nucleotide sequence ID" value="NZ_JBHILM010000004.1"/>
</dbReference>
<comment type="caution">
    <text evidence="23">The sequence shown here is derived from an EMBL/GenBank/DDBJ whole genome shotgun (WGS) entry which is preliminary data.</text>
</comment>
<gene>
    <name evidence="23" type="primary">ftsW</name>
    <name evidence="23" type="ORF">ACE3NQ_05240</name>
</gene>
<dbReference type="NCBIfam" id="TIGR02614">
    <property type="entry name" value="ftsW"/>
    <property type="match status" value="1"/>
</dbReference>
<keyword evidence="24" id="KW-1185">Reference proteome</keyword>
<evidence type="ECO:0000256" key="13">
    <source>
        <dbReference type="ARBA" id="ARBA00023316"/>
    </source>
</evidence>
<feature type="transmembrane region" description="Helical" evidence="22">
    <location>
        <begin position="197"/>
        <end position="214"/>
    </location>
</feature>
<dbReference type="InterPro" id="IPR013437">
    <property type="entry name" value="FtsW"/>
</dbReference>
<dbReference type="InterPro" id="IPR001182">
    <property type="entry name" value="FtsW/RodA"/>
</dbReference>
<feature type="transmembrane region" description="Helical" evidence="22">
    <location>
        <begin position="15"/>
        <end position="37"/>
    </location>
</feature>
<comment type="function">
    <text evidence="21">Peptidoglycan polymerase that is essential for cell division.</text>
</comment>
<keyword evidence="6" id="KW-0808">Transferase</keyword>
<keyword evidence="3" id="KW-1003">Cell membrane</keyword>